<name>A0A853G4C7_9BURK</name>
<dbReference type="EMBL" id="JACCEM010000004">
    <property type="protein sequence ID" value="NYT49406.1"/>
    <property type="molecule type" value="Genomic_DNA"/>
</dbReference>
<dbReference type="Proteomes" id="UP000559809">
    <property type="component" value="Unassembled WGS sequence"/>
</dbReference>
<evidence type="ECO:0000256" key="1">
    <source>
        <dbReference type="SAM" id="MobiDB-lite"/>
    </source>
</evidence>
<keyword evidence="3" id="KW-1185">Reference proteome</keyword>
<sequence>MAAPAPGAPGTGPQLSDLAPVKLFPVTLPTTEPPAPLPDPGPAPPQGHAAEDGHDVPDIPYDYFWAVDDAMPALDRSFAVSGSGLLGPQERKRKSASHGRWLPPASRDPWTLGSRNWRYSDAEGLNLTLGNEEIEIPAWGRAVRLGGVSLSQSSLVSSDYADSWRYSLSLGALDQTTAEQGDLVYGETAGNLVLRYGLNRDLSIESQTQLAPDLATHGIGGKYQTGWGAWSAGVARATQGLYTGWRYQAAYTVKVLDDVELSWRNERYTPGFVDLSRYGADASNGGTVQTVSAKLPLGRWGDLSGSFQNESVGSGAARRSFGLAQQFWYSPNLRIGLKAQREVVTGDYDIGIRFSVPIY</sequence>
<feature type="region of interest" description="Disordered" evidence="1">
    <location>
        <begin position="1"/>
        <end position="54"/>
    </location>
</feature>
<comment type="caution">
    <text evidence="2">The sequence shown here is derived from an EMBL/GenBank/DDBJ whole genome shotgun (WGS) entry which is preliminary data.</text>
</comment>
<dbReference type="RefSeq" id="WP_180154703.1">
    <property type="nucleotide sequence ID" value="NZ_JACCEM010000004.1"/>
</dbReference>
<accession>A0A853G4C7</accession>
<reference evidence="2 3" key="1">
    <citation type="submission" date="2020-07" db="EMBL/GenBank/DDBJ databases">
        <title>Taxonomic revisions and descriptions of new bacterial species based on genomic comparisons in the high-G+C-content subgroup of the family Alcaligenaceae.</title>
        <authorList>
            <person name="Szabo A."/>
            <person name="Felfoldi T."/>
        </authorList>
    </citation>
    <scope>NUCLEOTIDE SEQUENCE [LARGE SCALE GENOMIC DNA]</scope>
    <source>
        <strain evidence="2 3">LMG 24012</strain>
    </source>
</reference>
<gene>
    <name evidence="2" type="ORF">H0A72_08810</name>
</gene>
<feature type="region of interest" description="Disordered" evidence="1">
    <location>
        <begin position="82"/>
        <end position="105"/>
    </location>
</feature>
<proteinExistence type="predicted"/>
<organism evidence="2 3">
    <name type="scientific">Parapusillimonas granuli</name>
    <dbReference type="NCBI Taxonomy" id="380911"/>
    <lineage>
        <taxon>Bacteria</taxon>
        <taxon>Pseudomonadati</taxon>
        <taxon>Pseudomonadota</taxon>
        <taxon>Betaproteobacteria</taxon>
        <taxon>Burkholderiales</taxon>
        <taxon>Alcaligenaceae</taxon>
        <taxon>Parapusillimonas</taxon>
    </lineage>
</organism>
<feature type="compositionally biased region" description="Pro residues" evidence="1">
    <location>
        <begin position="31"/>
        <end position="45"/>
    </location>
</feature>
<protein>
    <submittedName>
        <fullName evidence="2">Uncharacterized protein</fullName>
    </submittedName>
</protein>
<dbReference type="AlphaFoldDB" id="A0A853G4C7"/>
<evidence type="ECO:0000313" key="3">
    <source>
        <dbReference type="Proteomes" id="UP000559809"/>
    </source>
</evidence>
<evidence type="ECO:0000313" key="2">
    <source>
        <dbReference type="EMBL" id="NYT49406.1"/>
    </source>
</evidence>